<keyword evidence="4 9" id="KW-0812">Transmembrane</keyword>
<feature type="transmembrane region" description="Helical" evidence="9">
    <location>
        <begin position="410"/>
        <end position="438"/>
    </location>
</feature>
<evidence type="ECO:0000256" key="6">
    <source>
        <dbReference type="ARBA" id="ARBA00022989"/>
    </source>
</evidence>
<keyword evidence="5" id="KW-0769">Symport</keyword>
<dbReference type="GO" id="GO:0046872">
    <property type="term" value="F:metal ion binding"/>
    <property type="evidence" value="ECO:0007669"/>
    <property type="project" value="UniProtKB-KW"/>
</dbReference>
<keyword evidence="3" id="KW-0813">Transport</keyword>
<feature type="transmembrane region" description="Helical" evidence="9">
    <location>
        <begin position="343"/>
        <end position="366"/>
    </location>
</feature>
<dbReference type="PROSITE" id="PS50267">
    <property type="entry name" value="NA_NEUROTRAN_SYMP_3"/>
    <property type="match status" value="1"/>
</dbReference>
<feature type="transmembrane region" description="Helical" evidence="9">
    <location>
        <begin position="65"/>
        <end position="86"/>
    </location>
</feature>
<evidence type="ECO:0000256" key="1">
    <source>
        <dbReference type="ARBA" id="ARBA00004141"/>
    </source>
</evidence>
<comment type="similarity">
    <text evidence="2">Belongs to the sodium:neurotransmitter symporter (SNF) (TC 2.A.22) family.</text>
</comment>
<evidence type="ECO:0000256" key="9">
    <source>
        <dbReference type="SAM" id="Phobius"/>
    </source>
</evidence>
<dbReference type="GO" id="GO:0005886">
    <property type="term" value="C:plasma membrane"/>
    <property type="evidence" value="ECO:0007669"/>
    <property type="project" value="TreeGrafter"/>
</dbReference>
<comment type="caution">
    <text evidence="10">The sequence shown here is derived from an EMBL/GenBank/DDBJ whole genome shotgun (WGS) entry which is preliminary data.</text>
</comment>
<evidence type="ECO:0000256" key="3">
    <source>
        <dbReference type="ARBA" id="ARBA00022448"/>
    </source>
</evidence>
<dbReference type="InterPro" id="IPR037272">
    <property type="entry name" value="SNS_sf"/>
</dbReference>
<protein>
    <recommendedName>
        <fullName evidence="11">Transporter</fullName>
    </recommendedName>
</protein>
<evidence type="ECO:0008006" key="11">
    <source>
        <dbReference type="Google" id="ProtNLM"/>
    </source>
</evidence>
<dbReference type="PRINTS" id="PR00176">
    <property type="entry name" value="NANEUSMPORT"/>
</dbReference>
<evidence type="ECO:0000256" key="8">
    <source>
        <dbReference type="PIRSR" id="PIRSR600175-1"/>
    </source>
</evidence>
<reference evidence="10" key="1">
    <citation type="submission" date="2017-09" db="EMBL/GenBank/DDBJ databases">
        <title>Contemporary evolution of a Lepidopteran species, Heliothis virescens, in response to modern agricultural practices.</title>
        <authorList>
            <person name="Fritz M.L."/>
            <person name="Deyonke A.M."/>
            <person name="Papanicolaou A."/>
            <person name="Micinski S."/>
            <person name="Westbrook J."/>
            <person name="Gould F."/>
        </authorList>
    </citation>
    <scope>NUCLEOTIDE SEQUENCE [LARGE SCALE GENOMIC DNA]</scope>
    <source>
        <strain evidence="10">HvINT-</strain>
        <tissue evidence="10">Whole body</tissue>
    </source>
</reference>
<comment type="subcellular location">
    <subcellularLocation>
        <location evidence="1">Membrane</location>
        <topology evidence="1">Multi-pass membrane protein</topology>
    </subcellularLocation>
</comment>
<evidence type="ECO:0000256" key="4">
    <source>
        <dbReference type="ARBA" id="ARBA00022692"/>
    </source>
</evidence>
<organism evidence="10">
    <name type="scientific">Heliothis virescens</name>
    <name type="common">Tobacco budworm moth</name>
    <dbReference type="NCBI Taxonomy" id="7102"/>
    <lineage>
        <taxon>Eukaryota</taxon>
        <taxon>Metazoa</taxon>
        <taxon>Ecdysozoa</taxon>
        <taxon>Arthropoda</taxon>
        <taxon>Hexapoda</taxon>
        <taxon>Insecta</taxon>
        <taxon>Pterygota</taxon>
        <taxon>Neoptera</taxon>
        <taxon>Endopterygota</taxon>
        <taxon>Lepidoptera</taxon>
        <taxon>Glossata</taxon>
        <taxon>Ditrysia</taxon>
        <taxon>Noctuoidea</taxon>
        <taxon>Noctuidae</taxon>
        <taxon>Heliothinae</taxon>
        <taxon>Heliothis</taxon>
    </lineage>
</organism>
<feature type="transmembrane region" description="Helical" evidence="9">
    <location>
        <begin position="378"/>
        <end position="398"/>
    </location>
</feature>
<accession>A0A2A4JQ39</accession>
<keyword evidence="6 9" id="KW-1133">Transmembrane helix</keyword>
<feature type="transmembrane region" description="Helical" evidence="9">
    <location>
        <begin position="483"/>
        <end position="508"/>
    </location>
</feature>
<feature type="transmembrane region" description="Helical" evidence="9">
    <location>
        <begin position="184"/>
        <end position="207"/>
    </location>
</feature>
<dbReference type="PANTHER" id="PTHR11616:SF240">
    <property type="entry name" value="BLOATED TUBULES, ISOFORM B-RELATED"/>
    <property type="match status" value="1"/>
</dbReference>
<evidence type="ECO:0000313" key="10">
    <source>
        <dbReference type="EMBL" id="PCG73520.1"/>
    </source>
</evidence>
<evidence type="ECO:0000256" key="7">
    <source>
        <dbReference type="ARBA" id="ARBA00023136"/>
    </source>
</evidence>
<feature type="transmembrane region" description="Helical" evidence="9">
    <location>
        <begin position="450"/>
        <end position="471"/>
    </location>
</feature>
<dbReference type="SUPFAM" id="SSF161070">
    <property type="entry name" value="SNF-like"/>
    <property type="match status" value="1"/>
</dbReference>
<dbReference type="AlphaFoldDB" id="A0A2A4JQ39"/>
<evidence type="ECO:0000256" key="2">
    <source>
        <dbReference type="ARBA" id="ARBA00006459"/>
    </source>
</evidence>
<keyword evidence="8" id="KW-0479">Metal-binding</keyword>
<feature type="transmembrane region" description="Helical" evidence="9">
    <location>
        <begin position="214"/>
        <end position="235"/>
    </location>
</feature>
<feature type="transmembrane region" description="Helical" evidence="9">
    <location>
        <begin position="288"/>
        <end position="309"/>
    </location>
</feature>
<dbReference type="InterPro" id="IPR000175">
    <property type="entry name" value="Na/ntran_symport"/>
</dbReference>
<name>A0A2A4JQ39_HELVI</name>
<dbReference type="GO" id="GO:0015375">
    <property type="term" value="F:glycine:sodium symporter activity"/>
    <property type="evidence" value="ECO:0007669"/>
    <property type="project" value="TreeGrafter"/>
</dbReference>
<feature type="binding site" evidence="8">
    <location>
        <position position="358"/>
    </location>
    <ligand>
        <name>Na(+)</name>
        <dbReference type="ChEBI" id="CHEBI:29101"/>
        <label>1</label>
    </ligand>
</feature>
<proteinExistence type="inferred from homology"/>
<feature type="transmembrane region" description="Helical" evidence="9">
    <location>
        <begin position="116"/>
        <end position="139"/>
    </location>
</feature>
<gene>
    <name evidence="10" type="ORF">B5V51_14750</name>
</gene>
<keyword evidence="7 9" id="KW-0472">Membrane</keyword>
<dbReference type="Pfam" id="PF00209">
    <property type="entry name" value="SNF"/>
    <property type="match status" value="1"/>
</dbReference>
<keyword evidence="8" id="KW-0915">Sodium</keyword>
<dbReference type="EMBL" id="NWSH01000927">
    <property type="protein sequence ID" value="PCG73520.1"/>
    <property type="molecule type" value="Genomic_DNA"/>
</dbReference>
<sequence length="670" mass="75608">MAVVTRPCGDFQCVRSKSCIGRTSKTGWTLKATCDFIKTQLCTIAISLTLFNSVRLPKEAFRHGAVPYLVVYSFWLLVAGLPTTLLQLAMGQLSQQDPVGVWRAVPILRGVGHLKVLTSFLCCVYYMMYVALSSAYLIWIGKGAFPLKDCTKLHITPHGYENKMNATECFNSTFLAPFTEYPQYLGIMAILIFLLWFFVPILLYRLYKTLKSTLAILTVIIIIIAIILSTFLGKTAVLDSMFESCVQWSSLYQPYIWHSSLVQALMSTQVVSGYLTSAGGSVYRHSDVRWTSALVIMTSIFSSWLWVLLWESIGGSGRKDTSFISILVLIYQSSVAERRNKEWPLLAFGVVFFSGIISVLILLYPVYDKLHRVTGDHWRVFACAASAVGTALTVAVLARGLEVATMFDELIVPVLAVFTSAVEVVGFVFIYGWCYLTVDIEFLTGVKLPYFWIATWWVTPALFIGVSGWWLRSLLRMSWGNGLTLWPLLAAFAVILVVMVMLAAVAVAKEEQFNLVSKISSAFRPSRLWGPEEPMARYVWMSQRYVNETLSTDNDTSSEPNNYSTIMYNKEMDKKYQDELFRNDLYQRTYNIYNKNDIMNQENSTYGGIRSIYGTHTIPRGKKKSTDEKYRAPNICIAKGNLGGPIECSCNRHFTLNVPDLRNNEVTTSL</sequence>
<dbReference type="PANTHER" id="PTHR11616">
    <property type="entry name" value="SODIUM/CHLORIDE DEPENDENT TRANSPORTER"/>
    <property type="match status" value="1"/>
</dbReference>
<feature type="binding site" evidence="8">
    <location>
        <position position="267"/>
    </location>
    <ligand>
        <name>Na(+)</name>
        <dbReference type="ChEBI" id="CHEBI:29101"/>
        <label>1</label>
    </ligand>
</feature>
<evidence type="ECO:0000256" key="5">
    <source>
        <dbReference type="ARBA" id="ARBA00022847"/>
    </source>
</evidence>
<feature type="binding site" evidence="8">
    <location>
        <position position="52"/>
    </location>
    <ligand>
        <name>Na(+)</name>
        <dbReference type="ChEBI" id="CHEBI:29101"/>
        <label>1</label>
    </ligand>
</feature>